<keyword evidence="3" id="KW-0001">2Fe-2S</keyword>
<dbReference type="CDD" id="cd06185">
    <property type="entry name" value="PDR_like"/>
    <property type="match status" value="1"/>
</dbReference>
<proteinExistence type="predicted"/>
<dbReference type="InterPro" id="IPR017927">
    <property type="entry name" value="FAD-bd_FR_type"/>
</dbReference>
<keyword evidence="6" id="KW-0408">Iron</keyword>
<evidence type="ECO:0000259" key="9">
    <source>
        <dbReference type="PROSITE" id="PS51384"/>
    </source>
</evidence>
<dbReference type="Gene3D" id="3.10.20.30">
    <property type="match status" value="1"/>
</dbReference>
<dbReference type="InterPro" id="IPR006058">
    <property type="entry name" value="2Fe2S_fd_BS"/>
</dbReference>
<dbReference type="Gene3D" id="3.40.50.80">
    <property type="entry name" value="Nucleotide-binding domain of ferredoxin-NADP reductase (FNR) module"/>
    <property type="match status" value="1"/>
</dbReference>
<evidence type="ECO:0000256" key="7">
    <source>
        <dbReference type="ARBA" id="ARBA00023014"/>
    </source>
</evidence>
<feature type="domain" description="2Fe-2S ferredoxin-type" evidence="8">
    <location>
        <begin position="220"/>
        <end position="305"/>
    </location>
</feature>
<dbReference type="CDD" id="cd00207">
    <property type="entry name" value="fer2"/>
    <property type="match status" value="1"/>
</dbReference>
<keyword evidence="4" id="KW-0479">Metal-binding</keyword>
<dbReference type="RefSeq" id="WP_273938209.1">
    <property type="nucleotide sequence ID" value="NZ_CP097263.1"/>
</dbReference>
<dbReference type="Proteomes" id="UP001589810">
    <property type="component" value="Unassembled WGS sequence"/>
</dbReference>
<dbReference type="InterPro" id="IPR012675">
    <property type="entry name" value="Beta-grasp_dom_sf"/>
</dbReference>
<evidence type="ECO:0000256" key="5">
    <source>
        <dbReference type="ARBA" id="ARBA00023002"/>
    </source>
</evidence>
<dbReference type="Gene3D" id="2.40.30.10">
    <property type="entry name" value="Translation factors"/>
    <property type="match status" value="1"/>
</dbReference>
<dbReference type="PANTHER" id="PTHR47354:SF1">
    <property type="entry name" value="CARNITINE MONOOXYGENASE REDUCTASE SUBUNIT"/>
    <property type="match status" value="1"/>
</dbReference>
<dbReference type="EMBL" id="JBHLUD010000015">
    <property type="protein sequence ID" value="MFC0547947.1"/>
    <property type="molecule type" value="Genomic_DNA"/>
</dbReference>
<dbReference type="PRINTS" id="PR00409">
    <property type="entry name" value="PHDIOXRDTASE"/>
</dbReference>
<dbReference type="PANTHER" id="PTHR47354">
    <property type="entry name" value="NADH OXIDOREDUCTASE HCR"/>
    <property type="match status" value="1"/>
</dbReference>
<feature type="domain" description="FAD-binding FR-type" evidence="9">
    <location>
        <begin position="1"/>
        <end position="100"/>
    </location>
</feature>
<keyword evidence="11" id="KW-1185">Reference proteome</keyword>
<dbReference type="InterPro" id="IPR001709">
    <property type="entry name" value="Flavoprot_Pyr_Nucl_cyt_Rdtase"/>
</dbReference>
<evidence type="ECO:0000256" key="2">
    <source>
        <dbReference type="ARBA" id="ARBA00022630"/>
    </source>
</evidence>
<dbReference type="InterPro" id="IPR050415">
    <property type="entry name" value="MRET"/>
</dbReference>
<dbReference type="SUPFAM" id="SSF63380">
    <property type="entry name" value="Riboflavin synthase domain-like"/>
    <property type="match status" value="1"/>
</dbReference>
<evidence type="ECO:0000256" key="4">
    <source>
        <dbReference type="ARBA" id="ARBA00022723"/>
    </source>
</evidence>
<evidence type="ECO:0000259" key="8">
    <source>
        <dbReference type="PROSITE" id="PS51085"/>
    </source>
</evidence>
<evidence type="ECO:0000313" key="10">
    <source>
        <dbReference type="EMBL" id="MFC0547947.1"/>
    </source>
</evidence>
<protein>
    <submittedName>
        <fullName evidence="10">PDR/VanB family oxidoreductase</fullName>
    </submittedName>
</protein>
<reference evidence="10 11" key="1">
    <citation type="submission" date="2024-09" db="EMBL/GenBank/DDBJ databases">
        <authorList>
            <person name="Sun Q."/>
            <person name="Mori K."/>
        </authorList>
    </citation>
    <scope>NUCLEOTIDE SEQUENCE [LARGE SCALE GENOMIC DNA]</scope>
    <source>
        <strain evidence="10 11">TBRC 1432</strain>
    </source>
</reference>
<name>A0ABV6N6M6_9PSEU</name>
<dbReference type="InterPro" id="IPR036010">
    <property type="entry name" value="2Fe-2S_ferredoxin-like_sf"/>
</dbReference>
<keyword evidence="5" id="KW-0560">Oxidoreductase</keyword>
<dbReference type="SUPFAM" id="SSF54292">
    <property type="entry name" value="2Fe-2S ferredoxin-like"/>
    <property type="match status" value="1"/>
</dbReference>
<comment type="cofactor">
    <cofactor evidence="1">
        <name>FAD</name>
        <dbReference type="ChEBI" id="CHEBI:57692"/>
    </cofactor>
</comment>
<dbReference type="InterPro" id="IPR017938">
    <property type="entry name" value="Riboflavin_synthase-like_b-brl"/>
</dbReference>
<evidence type="ECO:0000256" key="3">
    <source>
        <dbReference type="ARBA" id="ARBA00022714"/>
    </source>
</evidence>
<evidence type="ECO:0000313" key="11">
    <source>
        <dbReference type="Proteomes" id="UP001589810"/>
    </source>
</evidence>
<dbReference type="InterPro" id="IPR001041">
    <property type="entry name" value="2Fe-2S_ferredoxin-type"/>
</dbReference>
<dbReference type="SUPFAM" id="SSF52343">
    <property type="entry name" value="Ferredoxin reductase-like, C-terminal NADP-linked domain"/>
    <property type="match status" value="1"/>
</dbReference>
<sequence>MIALVHQLRLEADGVVSVRLTDPDGGPLPPWRPGAHVGIELPTGLIRQYSLCGSPKDLGGYRIAVLRERRSRGGSEYVHSFLRPGQKLRIGQPRNNFPLVDADRHLFIAGGIGITPILPMINQLGRRPWRLAYCGRTSGSLAFQDELSVHNGHSELFTDGNRLSLKKLLAEPRTDTAVYACGPESLLAGVEDAMRDWPTEALHVERFAARPKPARPNHEFEVVCARSDRTLTVPADRTVLEVLQDNGIPVEGACREGICGTCQVRVLGGRPDHRDDILSEAEQQAGDRMFPCVSRCAGPRLTLDV</sequence>
<dbReference type="PROSITE" id="PS00197">
    <property type="entry name" value="2FE2S_FER_1"/>
    <property type="match status" value="1"/>
</dbReference>
<gene>
    <name evidence="10" type="ORF">ACFFH7_41025</name>
</gene>
<dbReference type="PRINTS" id="PR00371">
    <property type="entry name" value="FPNCR"/>
</dbReference>
<evidence type="ECO:0000256" key="6">
    <source>
        <dbReference type="ARBA" id="ARBA00023004"/>
    </source>
</evidence>
<evidence type="ECO:0000256" key="1">
    <source>
        <dbReference type="ARBA" id="ARBA00001974"/>
    </source>
</evidence>
<keyword evidence="2" id="KW-0285">Flavoprotein</keyword>
<dbReference type="Pfam" id="PF00111">
    <property type="entry name" value="Fer2"/>
    <property type="match status" value="1"/>
</dbReference>
<accession>A0ABV6N6M6</accession>
<dbReference type="InterPro" id="IPR039261">
    <property type="entry name" value="FNR_nucleotide-bd"/>
</dbReference>
<dbReference type="PROSITE" id="PS51384">
    <property type="entry name" value="FAD_FR"/>
    <property type="match status" value="1"/>
</dbReference>
<dbReference type="PROSITE" id="PS51085">
    <property type="entry name" value="2FE2S_FER_2"/>
    <property type="match status" value="1"/>
</dbReference>
<organism evidence="10 11">
    <name type="scientific">Kutzneria chonburiensis</name>
    <dbReference type="NCBI Taxonomy" id="1483604"/>
    <lineage>
        <taxon>Bacteria</taxon>
        <taxon>Bacillati</taxon>
        <taxon>Actinomycetota</taxon>
        <taxon>Actinomycetes</taxon>
        <taxon>Pseudonocardiales</taxon>
        <taxon>Pseudonocardiaceae</taxon>
        <taxon>Kutzneria</taxon>
    </lineage>
</organism>
<keyword evidence="7" id="KW-0411">Iron-sulfur</keyword>
<comment type="caution">
    <text evidence="10">The sequence shown here is derived from an EMBL/GenBank/DDBJ whole genome shotgun (WGS) entry which is preliminary data.</text>
</comment>